<dbReference type="Gene3D" id="3.90.550.10">
    <property type="entry name" value="Spore Coat Polysaccharide Biosynthesis Protein SpsA, Chain A"/>
    <property type="match status" value="1"/>
</dbReference>
<keyword evidence="2" id="KW-0328">Glycosyltransferase</keyword>
<dbReference type="PANTHER" id="PTHR43685">
    <property type="entry name" value="GLYCOSYLTRANSFERASE"/>
    <property type="match status" value="1"/>
</dbReference>
<dbReference type="CDD" id="cd00761">
    <property type="entry name" value="Glyco_tranf_GTA_type"/>
    <property type="match status" value="1"/>
</dbReference>
<evidence type="ECO:0000256" key="3">
    <source>
        <dbReference type="ARBA" id="ARBA00022679"/>
    </source>
</evidence>
<proteinExistence type="inferred from homology"/>
<evidence type="ECO:0000256" key="1">
    <source>
        <dbReference type="ARBA" id="ARBA00006739"/>
    </source>
</evidence>
<dbReference type="EMBL" id="BAABCM010000003">
    <property type="protein sequence ID" value="GAA3809408.1"/>
    <property type="molecule type" value="Genomic_DNA"/>
</dbReference>
<dbReference type="Pfam" id="PF00535">
    <property type="entry name" value="Glycos_transf_2"/>
    <property type="match status" value="1"/>
</dbReference>
<comment type="caution">
    <text evidence="6">The sequence shown here is derived from an EMBL/GenBank/DDBJ whole genome shotgun (WGS) entry which is preliminary data.</text>
</comment>
<dbReference type="SUPFAM" id="SSF53448">
    <property type="entry name" value="Nucleotide-diphospho-sugar transferases"/>
    <property type="match status" value="1"/>
</dbReference>
<reference evidence="7" key="1">
    <citation type="journal article" date="2019" name="Int. J. Syst. Evol. Microbiol.">
        <title>The Global Catalogue of Microorganisms (GCM) 10K type strain sequencing project: providing services to taxonomists for standard genome sequencing and annotation.</title>
        <authorList>
            <consortium name="The Broad Institute Genomics Platform"/>
            <consortium name="The Broad Institute Genome Sequencing Center for Infectious Disease"/>
            <person name="Wu L."/>
            <person name="Ma J."/>
        </authorList>
    </citation>
    <scope>NUCLEOTIDE SEQUENCE [LARGE SCALE GENOMIC DNA]</scope>
    <source>
        <strain evidence="7">JCM 17017</strain>
    </source>
</reference>
<organism evidence="6 7">
    <name type="scientific">Amycolatopsis tucumanensis</name>
    <dbReference type="NCBI Taxonomy" id="401106"/>
    <lineage>
        <taxon>Bacteria</taxon>
        <taxon>Bacillati</taxon>
        <taxon>Actinomycetota</taxon>
        <taxon>Actinomycetes</taxon>
        <taxon>Pseudonocardiales</taxon>
        <taxon>Pseudonocardiaceae</taxon>
        <taxon>Amycolatopsis</taxon>
    </lineage>
</organism>
<keyword evidence="7" id="KW-1185">Reference proteome</keyword>
<evidence type="ECO:0000259" key="5">
    <source>
        <dbReference type="Pfam" id="PF00535"/>
    </source>
</evidence>
<keyword evidence="3" id="KW-0808">Transferase</keyword>
<sequence length="305" mass="33971">MVEPVARSRPRARSRGSEDPMTTAPRLSVGLPVYNGENYVAEAIDNLLAQTFTDFELIISDNASTDGTQEICEKYAAKDERIRYLRQPRNIGAAPNHNFVVQAARGEFVKWAAHDDLFAPELLAKCVQALDRHPEAVLAHSYMAIVDERGEVIENYDYGLDTDSPDAAVRFRSLMFTEGGDDFYGVIRTSVMRRIAPHDSYHNAGRKLVGELALHGTFVQVPEVMFFRREHPGRGDNLGSVQKVCANLDPRRTGQSKARLFAEYLAGYVTAIRRAPLSSSERLRCYGVLGEWLGGKPLRKAGLLS</sequence>
<dbReference type="PANTHER" id="PTHR43685:SF5">
    <property type="entry name" value="GLYCOSYLTRANSFERASE EPSE-RELATED"/>
    <property type="match status" value="1"/>
</dbReference>
<comment type="similarity">
    <text evidence="1">Belongs to the glycosyltransferase 2 family.</text>
</comment>
<evidence type="ECO:0000313" key="7">
    <source>
        <dbReference type="Proteomes" id="UP001501624"/>
    </source>
</evidence>
<protein>
    <submittedName>
        <fullName evidence="6">Glycosyltransferase family 2 protein</fullName>
    </submittedName>
</protein>
<dbReference type="InterPro" id="IPR050834">
    <property type="entry name" value="Glycosyltransf_2"/>
</dbReference>
<name>A0ABP7I573_9PSEU</name>
<dbReference type="InterPro" id="IPR001173">
    <property type="entry name" value="Glyco_trans_2-like"/>
</dbReference>
<feature type="domain" description="Glycosyltransferase 2-like" evidence="5">
    <location>
        <begin position="28"/>
        <end position="177"/>
    </location>
</feature>
<dbReference type="InterPro" id="IPR029044">
    <property type="entry name" value="Nucleotide-diphossugar_trans"/>
</dbReference>
<gene>
    <name evidence="6" type="ORF">GCM10022380_28810</name>
</gene>
<evidence type="ECO:0000256" key="2">
    <source>
        <dbReference type="ARBA" id="ARBA00022676"/>
    </source>
</evidence>
<evidence type="ECO:0000256" key="4">
    <source>
        <dbReference type="SAM" id="MobiDB-lite"/>
    </source>
</evidence>
<feature type="region of interest" description="Disordered" evidence="4">
    <location>
        <begin position="1"/>
        <end position="27"/>
    </location>
</feature>
<evidence type="ECO:0000313" key="6">
    <source>
        <dbReference type="EMBL" id="GAA3809408.1"/>
    </source>
</evidence>
<accession>A0ABP7I573</accession>
<dbReference type="Proteomes" id="UP001501624">
    <property type="component" value="Unassembled WGS sequence"/>
</dbReference>